<name>A0AAV2HPJ0_LYMST</name>
<accession>A0AAV2HPJ0</accession>
<reference evidence="2 3" key="1">
    <citation type="submission" date="2024-04" db="EMBL/GenBank/DDBJ databases">
        <authorList>
            <consortium name="Genoscope - CEA"/>
            <person name="William W."/>
        </authorList>
    </citation>
    <scope>NUCLEOTIDE SEQUENCE [LARGE SCALE GENOMIC DNA]</scope>
</reference>
<evidence type="ECO:0000313" key="2">
    <source>
        <dbReference type="EMBL" id="CAL1536016.1"/>
    </source>
</evidence>
<feature type="repeat" description="ANK" evidence="1">
    <location>
        <begin position="113"/>
        <end position="145"/>
    </location>
</feature>
<dbReference type="Gene3D" id="1.25.40.20">
    <property type="entry name" value="Ankyrin repeat-containing domain"/>
    <property type="match status" value="1"/>
</dbReference>
<dbReference type="InterPro" id="IPR011604">
    <property type="entry name" value="PDDEXK-like_dom_sf"/>
</dbReference>
<organism evidence="2 3">
    <name type="scientific">Lymnaea stagnalis</name>
    <name type="common">Great pond snail</name>
    <name type="synonym">Helix stagnalis</name>
    <dbReference type="NCBI Taxonomy" id="6523"/>
    <lineage>
        <taxon>Eukaryota</taxon>
        <taxon>Metazoa</taxon>
        <taxon>Spiralia</taxon>
        <taxon>Lophotrochozoa</taxon>
        <taxon>Mollusca</taxon>
        <taxon>Gastropoda</taxon>
        <taxon>Heterobranchia</taxon>
        <taxon>Euthyneura</taxon>
        <taxon>Panpulmonata</taxon>
        <taxon>Hygrophila</taxon>
        <taxon>Lymnaeoidea</taxon>
        <taxon>Lymnaeidae</taxon>
        <taxon>Lymnaea</taxon>
    </lineage>
</organism>
<dbReference type="Proteomes" id="UP001497497">
    <property type="component" value="Unassembled WGS sequence"/>
</dbReference>
<keyword evidence="3" id="KW-1185">Reference proteome</keyword>
<dbReference type="PROSITE" id="PS50297">
    <property type="entry name" value="ANK_REP_REGION"/>
    <property type="match status" value="1"/>
</dbReference>
<dbReference type="InterPro" id="IPR051703">
    <property type="entry name" value="NF-kappa-B_Signaling_Reg"/>
</dbReference>
<keyword evidence="1" id="KW-0040">ANK repeat</keyword>
<dbReference type="Gene3D" id="3.90.320.10">
    <property type="match status" value="1"/>
</dbReference>
<dbReference type="PANTHER" id="PTHR46609:SF8">
    <property type="entry name" value="YQAJ VIRAL RECOMBINASE DOMAIN-CONTAINING PROTEIN"/>
    <property type="match status" value="1"/>
</dbReference>
<proteinExistence type="predicted"/>
<dbReference type="InterPro" id="IPR002110">
    <property type="entry name" value="Ankyrin_rpt"/>
</dbReference>
<dbReference type="GO" id="GO:0006281">
    <property type="term" value="P:DNA repair"/>
    <property type="evidence" value="ECO:0007669"/>
    <property type="project" value="UniProtKB-ARBA"/>
</dbReference>
<dbReference type="InterPro" id="IPR011335">
    <property type="entry name" value="Restrct_endonuc-II-like"/>
</dbReference>
<dbReference type="SMART" id="SM00248">
    <property type="entry name" value="ANK"/>
    <property type="match status" value="4"/>
</dbReference>
<dbReference type="EMBL" id="CAXITT010000217">
    <property type="protein sequence ID" value="CAL1536016.1"/>
    <property type="molecule type" value="Genomic_DNA"/>
</dbReference>
<comment type="caution">
    <text evidence="2">The sequence shown here is derived from an EMBL/GenBank/DDBJ whole genome shotgun (WGS) entry which is preliminary data.</text>
</comment>
<protein>
    <recommendedName>
        <fullName evidence="4">Ankyrin repeat domain-containing protein</fullName>
    </recommendedName>
</protein>
<gene>
    <name evidence="2" type="ORF">GSLYS_00009929001</name>
</gene>
<dbReference type="InterPro" id="IPR036770">
    <property type="entry name" value="Ankyrin_rpt-contain_sf"/>
</dbReference>
<dbReference type="PROSITE" id="PS50088">
    <property type="entry name" value="ANK_REPEAT"/>
    <property type="match status" value="1"/>
</dbReference>
<evidence type="ECO:0008006" key="4">
    <source>
        <dbReference type="Google" id="ProtNLM"/>
    </source>
</evidence>
<sequence length="420" mass="47373">MKNNNDKRYNSSSYQQYASLLLLLGICSFEADRVEKMATSAADNTERVKSALALASTGDVQGLVKRLDRLGVDINRIYTDRKTLLMKAVEKGDQKATKTILAAACDVDVQNSDGETAAMIAVRSRRLDCLKVLIEHGTNLELTNGLGETAAMIAEKNNQKNCLALLTEVGGAKGCPNVELLYPKAMKIGVPFNTDLTWDTLTLEECHGIERMTRNKDQAATRLSHTSKRITCSIFGDAYYYENNETRREIREIFQDRSNPTEPWTRYNLNTLPVARDRYTRTTKHHVHDIGIVIHPQVPFLCAAPAGKVCSYPDAETGILQIVCPYAIRDMTVSDACRRDTFCLLKTGPKEFALKKGHKFYYTVQGQLMLTGASFCDFVVYTTRDMEIIRIKPDRQVQKRLLPKLVEFYFKHGVNHLKKL</sequence>
<dbReference type="PANTHER" id="PTHR46609">
    <property type="entry name" value="EXONUCLEASE, PHAGE-TYPE/RECB, C-TERMINAL DOMAIN-CONTAINING PROTEIN"/>
    <property type="match status" value="1"/>
</dbReference>
<dbReference type="CDD" id="cd22343">
    <property type="entry name" value="PDDEXK_lambda_exonuclease-like"/>
    <property type="match status" value="1"/>
</dbReference>
<dbReference type="SUPFAM" id="SSF48403">
    <property type="entry name" value="Ankyrin repeat"/>
    <property type="match status" value="1"/>
</dbReference>
<evidence type="ECO:0000313" key="3">
    <source>
        <dbReference type="Proteomes" id="UP001497497"/>
    </source>
</evidence>
<dbReference type="AlphaFoldDB" id="A0AAV2HPJ0"/>
<dbReference type="SUPFAM" id="SSF52980">
    <property type="entry name" value="Restriction endonuclease-like"/>
    <property type="match status" value="1"/>
</dbReference>
<dbReference type="Pfam" id="PF12796">
    <property type="entry name" value="Ank_2"/>
    <property type="match status" value="1"/>
</dbReference>
<evidence type="ECO:0000256" key="1">
    <source>
        <dbReference type="PROSITE-ProRule" id="PRU00023"/>
    </source>
</evidence>